<feature type="domain" description="Flavinylation-associated cytochrome" evidence="2">
    <location>
        <begin position="73"/>
        <end position="131"/>
    </location>
</feature>
<gene>
    <name evidence="3" type="ORF">FLB61_05265</name>
</gene>
<dbReference type="Proteomes" id="UP000779049">
    <property type="component" value="Unassembled WGS sequence"/>
</dbReference>
<keyword evidence="4" id="KW-1185">Reference proteome</keyword>
<feature type="transmembrane region" description="Helical" evidence="1">
    <location>
        <begin position="116"/>
        <end position="136"/>
    </location>
</feature>
<dbReference type="InterPro" id="IPR025517">
    <property type="entry name" value="DUF4405"/>
</dbReference>
<dbReference type="EMBL" id="VIRV01000005">
    <property type="protein sequence ID" value="MBY0758502.1"/>
    <property type="molecule type" value="Genomic_DNA"/>
</dbReference>
<accession>A0ABS7L6A7</accession>
<protein>
    <submittedName>
        <fullName evidence="3">DUF4405 domain-containing protein</fullName>
    </submittedName>
</protein>
<name>A0ABS7L6A7_9FIRM</name>
<keyword evidence="1" id="KW-1133">Transmembrane helix</keyword>
<dbReference type="RefSeq" id="WP_221919561.1">
    <property type="nucleotide sequence ID" value="NZ_CP173660.1"/>
</dbReference>
<organism evidence="3 4">
    <name type="scientific">Sellimonas caecigallum</name>
    <dbReference type="NCBI Taxonomy" id="2592333"/>
    <lineage>
        <taxon>Bacteria</taxon>
        <taxon>Bacillati</taxon>
        <taxon>Bacillota</taxon>
        <taxon>Clostridia</taxon>
        <taxon>Lachnospirales</taxon>
        <taxon>Lachnospiraceae</taxon>
        <taxon>Sellimonas</taxon>
    </lineage>
</organism>
<dbReference type="SUPFAM" id="SSF81342">
    <property type="entry name" value="Transmembrane di-heme cytochromes"/>
    <property type="match status" value="1"/>
</dbReference>
<evidence type="ECO:0000256" key="1">
    <source>
        <dbReference type="SAM" id="Phobius"/>
    </source>
</evidence>
<keyword evidence="1" id="KW-0472">Membrane</keyword>
<feature type="transmembrane region" description="Helical" evidence="1">
    <location>
        <begin position="157"/>
        <end position="181"/>
    </location>
</feature>
<evidence type="ECO:0000259" key="2">
    <source>
        <dbReference type="Pfam" id="PF14358"/>
    </source>
</evidence>
<feature type="transmembrane region" description="Helical" evidence="1">
    <location>
        <begin position="201"/>
        <end position="219"/>
    </location>
</feature>
<evidence type="ECO:0000313" key="3">
    <source>
        <dbReference type="EMBL" id="MBY0758502.1"/>
    </source>
</evidence>
<comment type="caution">
    <text evidence="3">The sequence shown here is derived from an EMBL/GenBank/DDBJ whole genome shotgun (WGS) entry which is preliminary data.</text>
</comment>
<feature type="transmembrane region" description="Helical" evidence="1">
    <location>
        <begin position="35"/>
        <end position="54"/>
    </location>
</feature>
<keyword evidence="1" id="KW-0812">Transmembrane</keyword>
<dbReference type="InterPro" id="IPR016174">
    <property type="entry name" value="Di-haem_cyt_TM"/>
</dbReference>
<reference evidence="3 4" key="1">
    <citation type="journal article" date="2020" name="New Microbes New Infect">
        <title>Sellimonas caecigallum sp. nov., description and genome sequence of a new member of the Sellimonas genus isolated from the cecum of feral chicken.</title>
        <authorList>
            <person name="Wongkuna S."/>
            <person name="Ghimire S."/>
            <person name="Antony L."/>
            <person name="Chankhamhaengdecha S."/>
            <person name="Janvilisri T."/>
            <person name="Scaria J."/>
        </authorList>
    </citation>
    <scope>NUCLEOTIDE SEQUENCE [LARGE SCALE GENOMIC DNA]</scope>
    <source>
        <strain evidence="3 4">SW451</strain>
    </source>
</reference>
<evidence type="ECO:0000313" key="4">
    <source>
        <dbReference type="Proteomes" id="UP000779049"/>
    </source>
</evidence>
<proteinExistence type="predicted"/>
<feature type="transmembrane region" description="Helical" evidence="1">
    <location>
        <begin position="75"/>
        <end position="96"/>
    </location>
</feature>
<sequence>MKPKMLIKMTVDLVMAVLLLLLMAYMLVGEEVHEWLGLAMFLLFVLHHLLNWNWHRNLTKGRITGVRIVQTTVDFLLLLSMIGSMISGIMMSRTVFAFLPISGGMGFARTLHMLSAYWGFILMNIHIGLHWGMIMGMMRKMTGIKKTSAIRTNAARILALSVSVFGIYVFVKQDIASYLFLRNMFVFFDMSQPLVLFLAEYIAMMGMWACLGHYLAILLSKTGKRRSKSGGNVI</sequence>
<feature type="transmembrane region" description="Helical" evidence="1">
    <location>
        <begin position="12"/>
        <end position="29"/>
    </location>
</feature>
<dbReference type="Pfam" id="PF14358">
    <property type="entry name" value="DUF4405"/>
    <property type="match status" value="1"/>
</dbReference>